<dbReference type="EMBL" id="OCTN01000005">
    <property type="protein sequence ID" value="SOH94661.1"/>
    <property type="molecule type" value="Genomic_DNA"/>
</dbReference>
<proteinExistence type="predicted"/>
<dbReference type="Proteomes" id="UP000220034">
    <property type="component" value="Unassembled WGS sequence"/>
</dbReference>
<protein>
    <recommendedName>
        <fullName evidence="3">MAE-28990/MAE-18760-like HEPN domain-containing protein</fullName>
    </recommendedName>
</protein>
<evidence type="ECO:0000313" key="2">
    <source>
        <dbReference type="Proteomes" id="UP000220034"/>
    </source>
</evidence>
<accession>A0A2C9CT30</accession>
<reference evidence="2" key="1">
    <citation type="submission" date="2017-09" db="EMBL/GenBank/DDBJ databases">
        <authorList>
            <person name="Varghese N."/>
            <person name="Submissions S."/>
        </authorList>
    </citation>
    <scope>NUCLEOTIDE SEQUENCE [LARGE SCALE GENOMIC DNA]</scope>
    <source>
        <strain evidence="2">C7</strain>
    </source>
</reference>
<sequence length="219" mass="24673">MIGYIAALCVFGSVEGIKMLSQPTASPKTVIAEIVALNQKCADFWHSAHGWAPDEAAELLARARLDWQVSLSETLEMWVSDDCHPLDSGRLILAWVNLGALVEGTLKLLFCVYYCEYAENTEALKYAGAMDRKRGVPEEPDGINFDKLRKFLLKIKLFADEANAVDLFVTMVQHRRNAIHAFKDRDLGTIDDFKVAVADYLWVLKRLEARLPYPEHAKS</sequence>
<evidence type="ECO:0008006" key="3">
    <source>
        <dbReference type="Google" id="ProtNLM"/>
    </source>
</evidence>
<keyword evidence="2" id="KW-1185">Reference proteome</keyword>
<name>A0A2C9CT30_9RHOB</name>
<organism evidence="1 2">
    <name type="scientific">Pontivivens marinum</name>
    <dbReference type="NCBI Taxonomy" id="1690039"/>
    <lineage>
        <taxon>Bacteria</taxon>
        <taxon>Pseudomonadati</taxon>
        <taxon>Pseudomonadota</taxon>
        <taxon>Alphaproteobacteria</taxon>
        <taxon>Rhodobacterales</taxon>
        <taxon>Paracoccaceae</taxon>
        <taxon>Pontivivens</taxon>
    </lineage>
</organism>
<dbReference type="AlphaFoldDB" id="A0A2C9CT30"/>
<dbReference type="OrthoDB" id="7061864at2"/>
<dbReference type="RefSeq" id="WP_097930481.1">
    <property type="nucleotide sequence ID" value="NZ_OCTN01000005.1"/>
</dbReference>
<evidence type="ECO:0000313" key="1">
    <source>
        <dbReference type="EMBL" id="SOH94661.1"/>
    </source>
</evidence>
<gene>
    <name evidence="1" type="ORF">SAMN06273572_10583</name>
</gene>